<keyword evidence="5" id="KW-0479">Metal-binding</keyword>
<dbReference type="FunFam" id="3.40.50.300:FF:000014">
    <property type="entry name" value="DNA polymerase III subunit gamma/tau"/>
    <property type="match status" value="1"/>
</dbReference>
<evidence type="ECO:0000313" key="15">
    <source>
        <dbReference type="Proteomes" id="UP000036951"/>
    </source>
</evidence>
<dbReference type="InterPro" id="IPR005790">
    <property type="entry name" value="DNA_polIII_delta"/>
</dbReference>
<dbReference type="Pfam" id="PF22608">
    <property type="entry name" value="DNAX_ATPase_lid"/>
    <property type="match status" value="1"/>
</dbReference>
<keyword evidence="9 11" id="KW-0239">DNA-directed DNA polymerase</keyword>
<dbReference type="PANTHER" id="PTHR11669">
    <property type="entry name" value="REPLICATION FACTOR C / DNA POLYMERASE III GAMMA-TAU SUBUNIT"/>
    <property type="match status" value="1"/>
</dbReference>
<dbReference type="InterPro" id="IPR012763">
    <property type="entry name" value="DNA_pol_III_sug/sutau_N"/>
</dbReference>
<evidence type="ECO:0000256" key="8">
    <source>
        <dbReference type="ARBA" id="ARBA00022840"/>
    </source>
</evidence>
<dbReference type="NCBIfam" id="TIGR02397">
    <property type="entry name" value="dnaX_nterm"/>
    <property type="match status" value="1"/>
</dbReference>
<dbReference type="SMART" id="SM00382">
    <property type="entry name" value="AAA"/>
    <property type="match status" value="1"/>
</dbReference>
<gene>
    <name evidence="11" type="primary">dnaX</name>
    <name evidence="14" type="ORF">ACU52_12555</name>
</gene>
<evidence type="ECO:0000256" key="1">
    <source>
        <dbReference type="ARBA" id="ARBA00006360"/>
    </source>
</evidence>
<dbReference type="PANTHER" id="PTHR11669:SF0">
    <property type="entry name" value="PROTEIN STICHEL-LIKE 2"/>
    <property type="match status" value="1"/>
</dbReference>
<dbReference type="GO" id="GO:0005524">
    <property type="term" value="F:ATP binding"/>
    <property type="evidence" value="ECO:0007669"/>
    <property type="project" value="UniProtKB-KW"/>
</dbReference>
<dbReference type="Pfam" id="PF13177">
    <property type="entry name" value="DNA_pol3_delta2"/>
    <property type="match status" value="1"/>
</dbReference>
<dbReference type="Proteomes" id="UP000036951">
    <property type="component" value="Unassembled WGS sequence"/>
</dbReference>
<dbReference type="InterPro" id="IPR050238">
    <property type="entry name" value="DNA_Rep/Repair_Clamp_Loader"/>
</dbReference>
<keyword evidence="7" id="KW-0862">Zinc</keyword>
<proteinExistence type="inferred from homology"/>
<keyword evidence="15" id="KW-1185">Reference proteome</keyword>
<dbReference type="InterPro" id="IPR001270">
    <property type="entry name" value="ClpA/B"/>
</dbReference>
<dbReference type="Gene3D" id="3.40.50.300">
    <property type="entry name" value="P-loop containing nucleotide triphosphate hydrolases"/>
    <property type="match status" value="1"/>
</dbReference>
<evidence type="ECO:0000256" key="9">
    <source>
        <dbReference type="ARBA" id="ARBA00022932"/>
    </source>
</evidence>
<evidence type="ECO:0000313" key="14">
    <source>
        <dbReference type="EMBL" id="KOO67618.1"/>
    </source>
</evidence>
<feature type="compositionally biased region" description="Low complexity" evidence="12">
    <location>
        <begin position="420"/>
        <end position="430"/>
    </location>
</feature>
<evidence type="ECO:0000256" key="6">
    <source>
        <dbReference type="ARBA" id="ARBA00022741"/>
    </source>
</evidence>
<dbReference type="SUPFAM" id="SSF48019">
    <property type="entry name" value="post-AAA+ oligomerization domain-like"/>
    <property type="match status" value="1"/>
</dbReference>
<keyword evidence="6 11" id="KW-0547">Nucleotide-binding</keyword>
<dbReference type="GO" id="GO:0009360">
    <property type="term" value="C:DNA polymerase III complex"/>
    <property type="evidence" value="ECO:0007669"/>
    <property type="project" value="InterPro"/>
</dbReference>
<protein>
    <recommendedName>
        <fullName evidence="11">DNA polymerase III subunit gamma/tau</fullName>
        <ecNumber evidence="11">2.7.7.7</ecNumber>
    </recommendedName>
</protein>
<dbReference type="EMBL" id="LFQU01000032">
    <property type="protein sequence ID" value="KOO67618.1"/>
    <property type="molecule type" value="Genomic_DNA"/>
</dbReference>
<comment type="similarity">
    <text evidence="1 11">Belongs to the DnaX/STICHEL family.</text>
</comment>
<dbReference type="NCBIfam" id="TIGR01128">
    <property type="entry name" value="holA"/>
    <property type="match status" value="1"/>
</dbReference>
<dbReference type="CDD" id="cd00009">
    <property type="entry name" value="AAA"/>
    <property type="match status" value="1"/>
</dbReference>
<dbReference type="GO" id="GO:0003677">
    <property type="term" value="F:DNA binding"/>
    <property type="evidence" value="ECO:0007669"/>
    <property type="project" value="InterPro"/>
</dbReference>
<evidence type="ECO:0000256" key="11">
    <source>
        <dbReference type="RuleBase" id="RU364063"/>
    </source>
</evidence>
<comment type="function">
    <text evidence="11">DNA polymerase III is a complex, multichain enzyme responsible for most of the replicative synthesis in bacteria. This DNA polymerase also exhibits 3' to 5' exonuclease activity.</text>
</comment>
<keyword evidence="4 11" id="KW-0235">DNA replication</keyword>
<keyword evidence="2 11" id="KW-0808">Transferase</keyword>
<evidence type="ECO:0000256" key="10">
    <source>
        <dbReference type="ARBA" id="ARBA00049244"/>
    </source>
</evidence>
<dbReference type="Gene3D" id="1.20.272.10">
    <property type="match status" value="1"/>
</dbReference>
<dbReference type="InterPro" id="IPR008921">
    <property type="entry name" value="DNA_pol3_clamp-load_cplx_C"/>
</dbReference>
<organism evidence="14 15">
    <name type="scientific">Xylanibacter rarus</name>
    <dbReference type="NCBI Taxonomy" id="1676614"/>
    <lineage>
        <taxon>Bacteria</taxon>
        <taxon>Pseudomonadati</taxon>
        <taxon>Bacteroidota</taxon>
        <taxon>Bacteroidia</taxon>
        <taxon>Bacteroidales</taxon>
        <taxon>Prevotellaceae</taxon>
        <taxon>Xylanibacter</taxon>
    </lineage>
</organism>
<dbReference type="AlphaFoldDB" id="A0A8E1QW27"/>
<evidence type="ECO:0000256" key="4">
    <source>
        <dbReference type="ARBA" id="ARBA00022705"/>
    </source>
</evidence>
<dbReference type="GO" id="GO:0003887">
    <property type="term" value="F:DNA-directed DNA polymerase activity"/>
    <property type="evidence" value="ECO:0007669"/>
    <property type="project" value="UniProtKB-KW"/>
</dbReference>
<name>A0A8E1QW27_9BACT</name>
<evidence type="ECO:0000256" key="3">
    <source>
        <dbReference type="ARBA" id="ARBA00022695"/>
    </source>
</evidence>
<dbReference type="GO" id="GO:0006261">
    <property type="term" value="P:DNA-templated DNA replication"/>
    <property type="evidence" value="ECO:0007669"/>
    <property type="project" value="TreeGrafter"/>
</dbReference>
<dbReference type="FunFam" id="1.10.8.60:FF:000013">
    <property type="entry name" value="DNA polymerase III subunit gamma/tau"/>
    <property type="match status" value="1"/>
</dbReference>
<dbReference type="RefSeq" id="WP_053399035.1">
    <property type="nucleotide sequence ID" value="NZ_LFQU01000032.1"/>
</dbReference>
<comment type="subunit">
    <text evidence="11">DNA polymerase III contains a core (composed of alpha, epsilon and theta chains) that associates with a tau subunit. This core dimerizes to form the POLIII' complex. PolIII' associates with the gamma complex (composed of gamma, delta, delta', psi and chi chains) and with the beta chain to form the complete DNA polymerase III complex.</text>
</comment>
<dbReference type="InterPro" id="IPR045085">
    <property type="entry name" value="HLD_clamp_pol_III_gamma_tau"/>
</dbReference>
<reference evidence="14 15" key="1">
    <citation type="submission" date="2015-06" db="EMBL/GenBank/DDBJ databases">
        <title>Prevotella sp. 109, sp. nov., a novel member of the family Prevotellaceae isolated from human faeces.</title>
        <authorList>
            <person name="Shkoporov A.N."/>
            <person name="Chaplin A.V."/>
            <person name="Kafarskaia L.I."/>
            <person name="Efimov B.A."/>
        </authorList>
    </citation>
    <scope>NUCLEOTIDE SEQUENCE [LARGE SCALE GENOMIC DNA]</scope>
    <source>
        <strain evidence="14 15">109</strain>
    </source>
</reference>
<dbReference type="NCBIfam" id="NF004046">
    <property type="entry name" value="PRK05563.1"/>
    <property type="match status" value="1"/>
</dbReference>
<evidence type="ECO:0000256" key="12">
    <source>
        <dbReference type="SAM" id="MobiDB-lite"/>
    </source>
</evidence>
<dbReference type="EC" id="2.7.7.7" evidence="11"/>
<evidence type="ECO:0000256" key="5">
    <source>
        <dbReference type="ARBA" id="ARBA00022723"/>
    </source>
</evidence>
<dbReference type="OrthoDB" id="9810148at2"/>
<dbReference type="InterPro" id="IPR022754">
    <property type="entry name" value="DNA_pol_III_gamma-3"/>
</dbReference>
<keyword evidence="8 11" id="KW-0067">ATP-binding</keyword>
<dbReference type="Pfam" id="PF12169">
    <property type="entry name" value="DNA_pol3_gamma3"/>
    <property type="match status" value="1"/>
</dbReference>
<dbReference type="Gene3D" id="1.10.8.60">
    <property type="match status" value="1"/>
</dbReference>
<feature type="region of interest" description="Disordered" evidence="12">
    <location>
        <begin position="416"/>
        <end position="443"/>
    </location>
</feature>
<dbReference type="InterPro" id="IPR003593">
    <property type="entry name" value="AAA+_ATPase"/>
</dbReference>
<dbReference type="CDD" id="cd18137">
    <property type="entry name" value="HLD_clamp_pol_III_gamma_tau"/>
    <property type="match status" value="1"/>
</dbReference>
<accession>A0A8E1QW27</accession>
<evidence type="ECO:0000259" key="13">
    <source>
        <dbReference type="SMART" id="SM00382"/>
    </source>
</evidence>
<evidence type="ECO:0000256" key="7">
    <source>
        <dbReference type="ARBA" id="ARBA00022833"/>
    </source>
</evidence>
<comment type="caution">
    <text evidence="14">The sequence shown here is derived from an EMBL/GenBank/DDBJ whole genome shotgun (WGS) entry which is preliminary data.</text>
</comment>
<dbReference type="PRINTS" id="PR00300">
    <property type="entry name" value="CLPPROTEASEA"/>
</dbReference>
<dbReference type="NCBIfam" id="NF011531">
    <property type="entry name" value="PRK14971.1"/>
    <property type="match status" value="1"/>
</dbReference>
<feature type="domain" description="AAA+ ATPase" evidence="13">
    <location>
        <begin position="38"/>
        <end position="181"/>
    </location>
</feature>
<dbReference type="SUPFAM" id="SSF52540">
    <property type="entry name" value="P-loop containing nucleoside triphosphate hydrolases"/>
    <property type="match status" value="1"/>
</dbReference>
<keyword evidence="3 11" id="KW-0548">Nucleotidyltransferase</keyword>
<sequence>MKEYIVSARKYRPMTFDSVVGQAALTTTLKNAVKSGKLAHAYLFCGPRGVGKTTCARIFAKAINCQNPTAEGEACNECESCKAFNEQRSYNIFELDAASNNSVENIKALMEQTRIPPQVGKYKVFIIDEVHMLSTAAFNAFLKTLEEPPAHVIFILATTEKHKILPTIISRCQIYDFERMTVPNIINHLKMVADKEGITYEEEALNVIAEKADGGMRDALSVFDQAASFCQGNITYKKVIEDLNVLDADNYFNIIDLCLENKAADVMVLLNNIINKGFDGGHLINGLAVHVRNVMMAKDEQTLPLLQASASQTEKYKAQAAKCSSAFLYKALRIINDCDINYRQSSNKRLLVELTLIEIAQITQPDDEGAASGRCPKRLKSLFKRLMGERPKAAMQVAAAEPSVNRHTAIAKHNAEKAAESVVSASEGSSTDNSMSNGDGAKAAQPAMTTNLRKLKLGSIGKTFANLRRQGEEPQMVAEQDVEVVDNGEHNTFTEDEMLTQWVGMCNRMPQQMTGIAARMKNMMPTIKEFPNIEVVVDNEILLEEINKIKGRIRNTLIKALRNSDITLTLRLAKPEEIKRIPTNRERFDELKNTNKAFERLSEILGLEVS</sequence>
<comment type="catalytic activity">
    <reaction evidence="10 11">
        <text>DNA(n) + a 2'-deoxyribonucleoside 5'-triphosphate = DNA(n+1) + diphosphate</text>
        <dbReference type="Rhea" id="RHEA:22508"/>
        <dbReference type="Rhea" id="RHEA-COMP:17339"/>
        <dbReference type="Rhea" id="RHEA-COMP:17340"/>
        <dbReference type="ChEBI" id="CHEBI:33019"/>
        <dbReference type="ChEBI" id="CHEBI:61560"/>
        <dbReference type="ChEBI" id="CHEBI:173112"/>
        <dbReference type="EC" id="2.7.7.7"/>
    </reaction>
</comment>
<evidence type="ECO:0000256" key="2">
    <source>
        <dbReference type="ARBA" id="ARBA00022679"/>
    </source>
</evidence>
<dbReference type="InterPro" id="IPR027417">
    <property type="entry name" value="P-loop_NTPase"/>
</dbReference>
<dbReference type="GO" id="GO:0046872">
    <property type="term" value="F:metal ion binding"/>
    <property type="evidence" value="ECO:0007669"/>
    <property type="project" value="UniProtKB-KW"/>
</dbReference>